<keyword evidence="3 6" id="KW-0808">Transferase</keyword>
<comment type="similarity">
    <text evidence="6">Belongs to the class I-like SAM-binding methyltransferase superfamily. C5-methyltransferase family.</text>
</comment>
<dbReference type="RefSeq" id="WP_262393489.1">
    <property type="nucleotide sequence ID" value="NZ_BEXB01000057.1"/>
</dbReference>
<dbReference type="Pfam" id="PF00145">
    <property type="entry name" value="DNA_methylase"/>
    <property type="match status" value="1"/>
</dbReference>
<sequence>MQIKDKKSYKHYNLQKFLKFYNDEIERLGLSQNISISNSNTSHSSRIHNFRDIIIFILTKQGSNSSRFMNKESDDYDELLDKLYPYDRTKHKDTYVKYAWDRPSNTILAHMEKDGLKFIHPEQPRTLTPYEAAIIQSFPKDYSFSGGRNAQYRQIGNAVPPRMAKAIGETILKMVKENNIWMLNKAYESAK</sequence>
<dbReference type="GO" id="GO:0003886">
    <property type="term" value="F:DNA (cytosine-5-)-methyltransferase activity"/>
    <property type="evidence" value="ECO:0007669"/>
    <property type="project" value="UniProtKB-EC"/>
</dbReference>
<evidence type="ECO:0000256" key="2">
    <source>
        <dbReference type="ARBA" id="ARBA00022603"/>
    </source>
</evidence>
<dbReference type="EC" id="2.1.1.37" evidence="1"/>
<evidence type="ECO:0000313" key="7">
    <source>
        <dbReference type="EMBL" id="GAY78697.1"/>
    </source>
</evidence>
<dbReference type="Gene3D" id="3.90.120.10">
    <property type="entry name" value="DNA Methylase, subunit A, domain 2"/>
    <property type="match status" value="1"/>
</dbReference>
<dbReference type="PROSITE" id="PS51679">
    <property type="entry name" value="SAM_MT_C5"/>
    <property type="match status" value="1"/>
</dbReference>
<keyword evidence="5" id="KW-0680">Restriction system</keyword>
<comment type="caution">
    <text evidence="7">The sequence shown here is derived from an EMBL/GenBank/DDBJ whole genome shotgun (WGS) entry which is preliminary data.</text>
</comment>
<gene>
    <name evidence="7" type="ORF">NBRC111894_4251</name>
</gene>
<reference evidence="7 8" key="1">
    <citation type="submission" date="2017-11" db="EMBL/GenBank/DDBJ databases">
        <title>Draft Genome Sequence of Sporolactobacillus inulinus NBRC 111894 Isolated from Koso, a Japanese Sugar-Vegetable Fermented Beverage.</title>
        <authorList>
            <person name="Chiou T.Y."/>
            <person name="Oshima K."/>
            <person name="Suda W."/>
            <person name="Hattori M."/>
            <person name="Takahashi T."/>
        </authorList>
    </citation>
    <scope>NUCLEOTIDE SEQUENCE [LARGE SCALE GENOMIC DNA]</scope>
    <source>
        <strain evidence="7 8">NBRC111894</strain>
    </source>
</reference>
<evidence type="ECO:0000256" key="5">
    <source>
        <dbReference type="ARBA" id="ARBA00022747"/>
    </source>
</evidence>
<dbReference type="GO" id="GO:0009307">
    <property type="term" value="P:DNA restriction-modification system"/>
    <property type="evidence" value="ECO:0007669"/>
    <property type="project" value="UniProtKB-KW"/>
</dbReference>
<dbReference type="InterPro" id="IPR050390">
    <property type="entry name" value="C5-Methyltransferase"/>
</dbReference>
<keyword evidence="4 6" id="KW-0949">S-adenosyl-L-methionine</keyword>
<comment type="caution">
    <text evidence="6">Lacks conserved residue(s) required for the propagation of feature annotation.</text>
</comment>
<evidence type="ECO:0000256" key="3">
    <source>
        <dbReference type="ARBA" id="ARBA00022679"/>
    </source>
</evidence>
<evidence type="ECO:0000256" key="6">
    <source>
        <dbReference type="PROSITE-ProRule" id="PRU01016"/>
    </source>
</evidence>
<evidence type="ECO:0000256" key="1">
    <source>
        <dbReference type="ARBA" id="ARBA00011975"/>
    </source>
</evidence>
<dbReference type="PANTHER" id="PTHR10629">
    <property type="entry name" value="CYTOSINE-SPECIFIC METHYLTRANSFERASE"/>
    <property type="match status" value="1"/>
</dbReference>
<organism evidence="7 8">
    <name type="scientific">Sporolactobacillus inulinus</name>
    <dbReference type="NCBI Taxonomy" id="2078"/>
    <lineage>
        <taxon>Bacteria</taxon>
        <taxon>Bacillati</taxon>
        <taxon>Bacillota</taxon>
        <taxon>Bacilli</taxon>
        <taxon>Bacillales</taxon>
        <taxon>Sporolactobacillaceae</taxon>
        <taxon>Sporolactobacillus</taxon>
    </lineage>
</organism>
<dbReference type="PANTHER" id="PTHR10629:SF52">
    <property type="entry name" value="DNA (CYTOSINE-5)-METHYLTRANSFERASE 1"/>
    <property type="match status" value="1"/>
</dbReference>
<protein>
    <recommendedName>
        <fullName evidence="1">DNA (cytosine-5-)-methyltransferase</fullName>
        <ecNumber evidence="1">2.1.1.37</ecNumber>
    </recommendedName>
</protein>
<dbReference type="GO" id="GO:0032259">
    <property type="term" value="P:methylation"/>
    <property type="evidence" value="ECO:0007669"/>
    <property type="project" value="UniProtKB-KW"/>
</dbReference>
<dbReference type="PROSITE" id="PS00095">
    <property type="entry name" value="C5_MTASE_2"/>
    <property type="match status" value="1"/>
</dbReference>
<accession>A0A4Y1ZHS9</accession>
<name>A0A4Y1ZHS9_9BACL</name>
<evidence type="ECO:0000256" key="4">
    <source>
        <dbReference type="ARBA" id="ARBA00022691"/>
    </source>
</evidence>
<dbReference type="InterPro" id="IPR031303">
    <property type="entry name" value="C5_meth_CS"/>
</dbReference>
<dbReference type="Proteomes" id="UP000319716">
    <property type="component" value="Unassembled WGS sequence"/>
</dbReference>
<dbReference type="GO" id="GO:0003677">
    <property type="term" value="F:DNA binding"/>
    <property type="evidence" value="ECO:0007669"/>
    <property type="project" value="TreeGrafter"/>
</dbReference>
<dbReference type="AlphaFoldDB" id="A0A4Y1ZHS9"/>
<dbReference type="EMBL" id="BEXB01000057">
    <property type="protein sequence ID" value="GAY78697.1"/>
    <property type="molecule type" value="Genomic_DNA"/>
</dbReference>
<dbReference type="GO" id="GO:0044027">
    <property type="term" value="P:negative regulation of gene expression via chromosomal CpG island methylation"/>
    <property type="evidence" value="ECO:0007669"/>
    <property type="project" value="TreeGrafter"/>
</dbReference>
<dbReference type="SUPFAM" id="SSF53335">
    <property type="entry name" value="S-adenosyl-L-methionine-dependent methyltransferases"/>
    <property type="match status" value="1"/>
</dbReference>
<dbReference type="InterPro" id="IPR001525">
    <property type="entry name" value="C5_MeTfrase"/>
</dbReference>
<dbReference type="InterPro" id="IPR029063">
    <property type="entry name" value="SAM-dependent_MTases_sf"/>
</dbReference>
<evidence type="ECO:0000313" key="8">
    <source>
        <dbReference type="Proteomes" id="UP000319716"/>
    </source>
</evidence>
<proteinExistence type="inferred from homology"/>
<keyword evidence="2 6" id="KW-0489">Methyltransferase</keyword>